<dbReference type="EMBL" id="JAUEPN010000006">
    <property type="protein sequence ID" value="KAK3293553.1"/>
    <property type="molecule type" value="Genomic_DNA"/>
</dbReference>
<reference evidence="1" key="1">
    <citation type="journal article" date="2023" name="Mol. Phylogenet. Evol.">
        <title>Genome-scale phylogeny and comparative genomics of the fungal order Sordariales.</title>
        <authorList>
            <person name="Hensen N."/>
            <person name="Bonometti L."/>
            <person name="Westerberg I."/>
            <person name="Brannstrom I.O."/>
            <person name="Guillou S."/>
            <person name="Cros-Aarteil S."/>
            <person name="Calhoun S."/>
            <person name="Haridas S."/>
            <person name="Kuo A."/>
            <person name="Mondo S."/>
            <person name="Pangilinan J."/>
            <person name="Riley R."/>
            <person name="LaButti K."/>
            <person name="Andreopoulos B."/>
            <person name="Lipzen A."/>
            <person name="Chen C."/>
            <person name="Yan M."/>
            <person name="Daum C."/>
            <person name="Ng V."/>
            <person name="Clum A."/>
            <person name="Steindorff A."/>
            <person name="Ohm R.A."/>
            <person name="Martin F."/>
            <person name="Silar P."/>
            <person name="Natvig D.O."/>
            <person name="Lalanne C."/>
            <person name="Gautier V."/>
            <person name="Ament-Velasquez S.L."/>
            <person name="Kruys A."/>
            <person name="Hutchinson M.I."/>
            <person name="Powell A.J."/>
            <person name="Barry K."/>
            <person name="Miller A.N."/>
            <person name="Grigoriev I.V."/>
            <person name="Debuchy R."/>
            <person name="Gladieux P."/>
            <person name="Hiltunen Thoren M."/>
            <person name="Johannesson H."/>
        </authorList>
    </citation>
    <scope>NUCLEOTIDE SEQUENCE</scope>
    <source>
        <strain evidence="1">CBS 168.71</strain>
    </source>
</reference>
<evidence type="ECO:0000313" key="1">
    <source>
        <dbReference type="EMBL" id="KAK3293553.1"/>
    </source>
</evidence>
<dbReference type="Proteomes" id="UP001278766">
    <property type="component" value="Unassembled WGS sequence"/>
</dbReference>
<name>A0AAE0LQA7_9PEZI</name>
<sequence>MEAFVRQYGAGNIDPDILRLAWGQLNRSNGIRPAEHYFWRDIVTQLKEVGTWRRQFKTWIEAKNNGKMPWLYPSEIARAVIFLGRQNEVGIPPTIQDHVEKAGLASYFIETESPDGFWAATELDDVNWRKVYMTRKPKADYPAADKTTISKVTSALKAVYVDLTDGQQADDDSTLNKSHLVDVQDLYNP</sequence>
<evidence type="ECO:0000313" key="2">
    <source>
        <dbReference type="Proteomes" id="UP001278766"/>
    </source>
</evidence>
<keyword evidence="2" id="KW-1185">Reference proteome</keyword>
<reference evidence="1" key="2">
    <citation type="submission" date="2023-06" db="EMBL/GenBank/DDBJ databases">
        <authorList>
            <consortium name="Lawrence Berkeley National Laboratory"/>
            <person name="Haridas S."/>
            <person name="Hensen N."/>
            <person name="Bonometti L."/>
            <person name="Westerberg I."/>
            <person name="Brannstrom I.O."/>
            <person name="Guillou S."/>
            <person name="Cros-Aarteil S."/>
            <person name="Calhoun S."/>
            <person name="Kuo A."/>
            <person name="Mondo S."/>
            <person name="Pangilinan J."/>
            <person name="Riley R."/>
            <person name="Labutti K."/>
            <person name="Andreopoulos B."/>
            <person name="Lipzen A."/>
            <person name="Chen C."/>
            <person name="Yanf M."/>
            <person name="Daum C."/>
            <person name="Ng V."/>
            <person name="Clum A."/>
            <person name="Steindorff A."/>
            <person name="Ohm R."/>
            <person name="Martin F."/>
            <person name="Silar P."/>
            <person name="Natvig D."/>
            <person name="Lalanne C."/>
            <person name="Gautier V."/>
            <person name="Ament-Velasquez S.L."/>
            <person name="Kruys A."/>
            <person name="Hutchinson M.I."/>
            <person name="Powell A.J."/>
            <person name="Barry K."/>
            <person name="Miller A.N."/>
            <person name="Grigoriev I.V."/>
            <person name="Debuchy R."/>
            <person name="Gladieux P."/>
            <person name="Thoren M.H."/>
            <person name="Johannesson H."/>
        </authorList>
    </citation>
    <scope>NUCLEOTIDE SEQUENCE</scope>
    <source>
        <strain evidence="1">CBS 168.71</strain>
    </source>
</reference>
<accession>A0AAE0LQA7</accession>
<protein>
    <submittedName>
        <fullName evidence="1">Uncharacterized protein</fullName>
    </submittedName>
</protein>
<dbReference type="GeneID" id="87844629"/>
<comment type="caution">
    <text evidence="1">The sequence shown here is derived from an EMBL/GenBank/DDBJ whole genome shotgun (WGS) entry which is preliminary data.</text>
</comment>
<dbReference type="AlphaFoldDB" id="A0AAE0LQA7"/>
<proteinExistence type="predicted"/>
<dbReference type="RefSeq" id="XP_062657067.1">
    <property type="nucleotide sequence ID" value="XM_062807681.1"/>
</dbReference>
<gene>
    <name evidence="1" type="ORF">B0H64DRAFT_465950</name>
</gene>
<organism evidence="1 2">
    <name type="scientific">Chaetomium fimeti</name>
    <dbReference type="NCBI Taxonomy" id="1854472"/>
    <lineage>
        <taxon>Eukaryota</taxon>
        <taxon>Fungi</taxon>
        <taxon>Dikarya</taxon>
        <taxon>Ascomycota</taxon>
        <taxon>Pezizomycotina</taxon>
        <taxon>Sordariomycetes</taxon>
        <taxon>Sordariomycetidae</taxon>
        <taxon>Sordariales</taxon>
        <taxon>Chaetomiaceae</taxon>
        <taxon>Chaetomium</taxon>
    </lineage>
</organism>